<evidence type="ECO:0000256" key="1">
    <source>
        <dbReference type="PROSITE-ProRule" id="PRU00339"/>
    </source>
</evidence>
<feature type="transmembrane region" description="Helical" evidence="2">
    <location>
        <begin position="880"/>
        <end position="899"/>
    </location>
</feature>
<keyword evidence="2" id="KW-0472">Membrane</keyword>
<dbReference type="Pfam" id="PF12770">
    <property type="entry name" value="CHAT"/>
    <property type="match status" value="1"/>
</dbReference>
<keyword evidence="1" id="KW-0802">TPR repeat</keyword>
<protein>
    <submittedName>
        <fullName evidence="4">CHAT domain-containing protein</fullName>
    </submittedName>
</protein>
<accession>A0A239DLA9</accession>
<dbReference type="OrthoDB" id="9771112at2"/>
<dbReference type="Proteomes" id="UP000198379">
    <property type="component" value="Unassembled WGS sequence"/>
</dbReference>
<evidence type="ECO:0000313" key="4">
    <source>
        <dbReference type="EMBL" id="SNS32638.1"/>
    </source>
</evidence>
<dbReference type="InterPro" id="IPR019734">
    <property type="entry name" value="TPR_rpt"/>
</dbReference>
<dbReference type="InterPro" id="IPR024983">
    <property type="entry name" value="CHAT_dom"/>
</dbReference>
<dbReference type="RefSeq" id="WP_089373806.1">
    <property type="nucleotide sequence ID" value="NZ_BMEP01000008.1"/>
</dbReference>
<reference evidence="4 5" key="1">
    <citation type="submission" date="2017-06" db="EMBL/GenBank/DDBJ databases">
        <authorList>
            <person name="Kim H.J."/>
            <person name="Triplett B.A."/>
        </authorList>
    </citation>
    <scope>NUCLEOTIDE SEQUENCE [LARGE SCALE GENOMIC DNA]</scope>
    <source>
        <strain evidence="4 5">DSM 25597</strain>
    </source>
</reference>
<dbReference type="AlphaFoldDB" id="A0A239DLA9"/>
<dbReference type="InterPro" id="IPR011990">
    <property type="entry name" value="TPR-like_helical_dom_sf"/>
</dbReference>
<dbReference type="Gene3D" id="1.25.40.10">
    <property type="entry name" value="Tetratricopeptide repeat domain"/>
    <property type="match status" value="1"/>
</dbReference>
<keyword evidence="5" id="KW-1185">Reference proteome</keyword>
<evidence type="ECO:0000313" key="5">
    <source>
        <dbReference type="Proteomes" id="UP000198379"/>
    </source>
</evidence>
<dbReference type="SMART" id="SM00028">
    <property type="entry name" value="TPR"/>
    <property type="match status" value="1"/>
</dbReference>
<keyword evidence="2" id="KW-0812">Transmembrane</keyword>
<dbReference type="SUPFAM" id="SSF48452">
    <property type="entry name" value="TPR-like"/>
    <property type="match status" value="1"/>
</dbReference>
<feature type="domain" description="CHAT" evidence="3">
    <location>
        <begin position="603"/>
        <end position="869"/>
    </location>
</feature>
<keyword evidence="2" id="KW-1133">Transmembrane helix</keyword>
<evidence type="ECO:0000256" key="2">
    <source>
        <dbReference type="SAM" id="Phobius"/>
    </source>
</evidence>
<dbReference type="EMBL" id="FZNY01000011">
    <property type="protein sequence ID" value="SNS32638.1"/>
    <property type="molecule type" value="Genomic_DNA"/>
</dbReference>
<sequence length="910" mass="104499">MKLLQIICVWLCVLFYINNAQSQNYFENYNKLYTDQGYTFKTKVDSLLTLCESSKNFEDYSNIASHFSSKIYKSHLEEAIKYGELALEKYPASKVKDSIYATFRFRLGFFYSVTKEYEKSNKLYLDIIEAGIDQARIAQSYSRLGLYYNVIGDYYKAEDYFKKGISILEERQDYSKLINNYNNLYLVYSNQGSKARLKSKQILDRMLALESDGFITIKPSRKSDIYTRYADYYTRTETLDFEKARDYHFKNLALLKRAHILDKKCTIYANLSDLYNIAKKDSVYYYIQKTLKSCPENAAISNHHLSQYYRYRTDLDNALTAIQASLTISTGIKNTKTTMLSGTALEQTKNKNYVFTAFVEKAYVLEQLYQVHKDTDYLSLALENILMADTLIDHILEESSDERSQLHWRDKGSSLYTQGVGICKLLNQLDTAFYFIEKNKALILTSGITTKVKNKQLPDAIQKRERDLKKEILHLETTITQTENITLQKEKQETLFNLKIAYQDLTDSIDTNFPWYSKSTLKDHLTTINEVKSNLNDHNAIISYIWGINQEDQKESVYGMYIDATLTDIFEVKTVDALKKHISQYRTSISKPFQTTNDQKNYQASAQALFNNLIPSKTIKEAIQNKELLIIPDGELQYVPFESLLVSNDPTDYFIKSNQINYSYSVSFSKSNEAIQRTNTNEFTGFAPITFSYDNLPALTKSNIEISAIKSRIDGITFIEKDATKENFLTRSNTSKIIHLATHADASSNPWIAFSDTKLQAHELYSYQNNAELVVLSACNTSVGDIFSGEGVMSLARGFFYAGANTVVSSLWETNDKMTAEIMDSFYSYIKEGASKSDALHLAKLDYINTSDLSKQSPYYWAPCILIGEADATLYSSSPISNYILILIGIMLIIFILYIKRKKIFFLGNK</sequence>
<evidence type="ECO:0000259" key="3">
    <source>
        <dbReference type="Pfam" id="PF12770"/>
    </source>
</evidence>
<dbReference type="PROSITE" id="PS50005">
    <property type="entry name" value="TPR"/>
    <property type="match status" value="1"/>
</dbReference>
<organism evidence="4 5">
    <name type="scientific">Dokdonia pacifica</name>
    <dbReference type="NCBI Taxonomy" id="1627892"/>
    <lineage>
        <taxon>Bacteria</taxon>
        <taxon>Pseudomonadati</taxon>
        <taxon>Bacteroidota</taxon>
        <taxon>Flavobacteriia</taxon>
        <taxon>Flavobacteriales</taxon>
        <taxon>Flavobacteriaceae</taxon>
        <taxon>Dokdonia</taxon>
    </lineage>
</organism>
<name>A0A239DLA9_9FLAO</name>
<feature type="repeat" description="TPR" evidence="1">
    <location>
        <begin position="138"/>
        <end position="171"/>
    </location>
</feature>
<proteinExistence type="predicted"/>
<gene>
    <name evidence="4" type="ORF">SAMN06265376_11154</name>
</gene>
<dbReference type="PANTHER" id="PTHR10098:SF108">
    <property type="entry name" value="TETRATRICOPEPTIDE REPEAT PROTEIN 28"/>
    <property type="match status" value="1"/>
</dbReference>
<dbReference type="PANTHER" id="PTHR10098">
    <property type="entry name" value="RAPSYN-RELATED"/>
    <property type="match status" value="1"/>
</dbReference>